<sequence length="265" mass="28270">MAEVGPPYLFGGDDRGACFSVTCDVETGLLEITVRGRFSLRLSTELYGGLRKCLVEHPTAIIADLAEFDDPYAVSAAMWLSVNRAAAAMYPPVGLALALSPVAPLAGRLRRLGAGQFLPAFPTVAQARAAMAKPTPPTERLCLSRLPPEASSVEVAGELVDIACDTWRMPELVAPSRAIMSALVGNAIEHAGTDLGAAVWRRGAGLHLSVRDGDPRLPRLLHHPAGERGRGLRTVDGKSTAWGAITTGDGKMVWATLRTRRQRPF</sequence>
<dbReference type="Proteomes" id="UP000681340">
    <property type="component" value="Unassembled WGS sequence"/>
</dbReference>
<evidence type="ECO:0000313" key="1">
    <source>
        <dbReference type="EMBL" id="GIM64162.1"/>
    </source>
</evidence>
<evidence type="ECO:0008006" key="3">
    <source>
        <dbReference type="Google" id="ProtNLM"/>
    </source>
</evidence>
<dbReference type="RefSeq" id="WP_212987001.1">
    <property type="nucleotide sequence ID" value="NZ_BAABEA010000008.1"/>
</dbReference>
<accession>A0A919S5P4</accession>
<comment type="caution">
    <text evidence="1">The sequence shown here is derived from an EMBL/GenBank/DDBJ whole genome shotgun (WGS) entry which is preliminary data.</text>
</comment>
<reference evidence="1" key="1">
    <citation type="submission" date="2021-03" db="EMBL/GenBank/DDBJ databases">
        <title>Whole genome shotgun sequence of Actinoplanes auranticolor NBRC 12245.</title>
        <authorList>
            <person name="Komaki H."/>
            <person name="Tamura T."/>
        </authorList>
    </citation>
    <scope>NUCLEOTIDE SEQUENCE</scope>
    <source>
        <strain evidence="1">NBRC 12245</strain>
    </source>
</reference>
<dbReference type="AlphaFoldDB" id="A0A919S5P4"/>
<protein>
    <recommendedName>
        <fullName evidence="3">STAS domain-containing protein</fullName>
    </recommendedName>
</protein>
<gene>
    <name evidence="1" type="ORF">Aau02nite_08730</name>
</gene>
<dbReference type="InterPro" id="IPR036890">
    <property type="entry name" value="HATPase_C_sf"/>
</dbReference>
<dbReference type="CDD" id="cd16936">
    <property type="entry name" value="HATPase_RsbW-like"/>
    <property type="match status" value="1"/>
</dbReference>
<organism evidence="1 2">
    <name type="scientific">Actinoplanes auranticolor</name>
    <dbReference type="NCBI Taxonomy" id="47988"/>
    <lineage>
        <taxon>Bacteria</taxon>
        <taxon>Bacillati</taxon>
        <taxon>Actinomycetota</taxon>
        <taxon>Actinomycetes</taxon>
        <taxon>Micromonosporales</taxon>
        <taxon>Micromonosporaceae</taxon>
        <taxon>Actinoplanes</taxon>
    </lineage>
</organism>
<evidence type="ECO:0000313" key="2">
    <source>
        <dbReference type="Proteomes" id="UP000681340"/>
    </source>
</evidence>
<dbReference type="Gene3D" id="3.30.565.10">
    <property type="entry name" value="Histidine kinase-like ATPase, C-terminal domain"/>
    <property type="match status" value="1"/>
</dbReference>
<dbReference type="PANTHER" id="PTHR35526">
    <property type="entry name" value="ANTI-SIGMA-F FACTOR RSBW-RELATED"/>
    <property type="match status" value="1"/>
</dbReference>
<proteinExistence type="predicted"/>
<name>A0A919S5P4_9ACTN</name>
<dbReference type="PANTHER" id="PTHR35526:SF3">
    <property type="entry name" value="ANTI-SIGMA-F FACTOR RSBW"/>
    <property type="match status" value="1"/>
</dbReference>
<dbReference type="InterPro" id="IPR050267">
    <property type="entry name" value="Anti-sigma-factor_SerPK"/>
</dbReference>
<keyword evidence="2" id="KW-1185">Reference proteome</keyword>
<dbReference type="EMBL" id="BOQL01000007">
    <property type="protein sequence ID" value="GIM64162.1"/>
    <property type="molecule type" value="Genomic_DNA"/>
</dbReference>